<name>A0A8J8NPW5_HALGN</name>
<feature type="chain" id="PRO_5035232885" description="Lipid-binding serum glycoprotein C-terminal domain-containing protein" evidence="1">
    <location>
        <begin position="21"/>
        <end position="477"/>
    </location>
</feature>
<gene>
    <name evidence="3" type="ORF">FGO68_gene12198</name>
</gene>
<feature type="signal peptide" evidence="1">
    <location>
        <begin position="1"/>
        <end position="20"/>
    </location>
</feature>
<comment type="caution">
    <text evidence="3">The sequence shown here is derived from an EMBL/GenBank/DDBJ whole genome shotgun (WGS) entry which is preliminary data.</text>
</comment>
<feature type="domain" description="Lipid-binding serum glycoprotein C-terminal" evidence="2">
    <location>
        <begin position="269"/>
        <end position="472"/>
    </location>
</feature>
<dbReference type="SUPFAM" id="SSF55394">
    <property type="entry name" value="Bactericidal permeability-increasing protein, BPI"/>
    <property type="match status" value="2"/>
</dbReference>
<dbReference type="EMBL" id="RRYP01009127">
    <property type="protein sequence ID" value="TNV79283.1"/>
    <property type="molecule type" value="Genomic_DNA"/>
</dbReference>
<dbReference type="Pfam" id="PF02886">
    <property type="entry name" value="LBP_BPI_CETP_C"/>
    <property type="match status" value="1"/>
</dbReference>
<keyword evidence="4" id="KW-1185">Reference proteome</keyword>
<dbReference type="GO" id="GO:0008289">
    <property type="term" value="F:lipid binding"/>
    <property type="evidence" value="ECO:0007669"/>
    <property type="project" value="InterPro"/>
</dbReference>
<evidence type="ECO:0000259" key="2">
    <source>
        <dbReference type="SMART" id="SM00329"/>
    </source>
</evidence>
<dbReference type="SMART" id="SM00329">
    <property type="entry name" value="BPI2"/>
    <property type="match status" value="1"/>
</dbReference>
<dbReference type="Proteomes" id="UP000785679">
    <property type="component" value="Unassembled WGS sequence"/>
</dbReference>
<reference evidence="3" key="1">
    <citation type="submission" date="2019-06" db="EMBL/GenBank/DDBJ databases">
        <authorList>
            <person name="Zheng W."/>
        </authorList>
    </citation>
    <scope>NUCLEOTIDE SEQUENCE</scope>
    <source>
        <strain evidence="3">QDHG01</strain>
    </source>
</reference>
<keyword evidence="1" id="KW-0732">Signal</keyword>
<dbReference type="InterPro" id="IPR001124">
    <property type="entry name" value="Lipid-bd_serum_glycop_C"/>
</dbReference>
<dbReference type="PANTHER" id="PTHR10504:SF131">
    <property type="entry name" value="BPI2 DOMAIN-CONTAINING PROTEIN"/>
    <property type="match status" value="1"/>
</dbReference>
<dbReference type="AlphaFoldDB" id="A0A8J8NPW5"/>
<protein>
    <recommendedName>
        <fullName evidence="2">Lipid-binding serum glycoprotein C-terminal domain-containing protein</fullName>
    </recommendedName>
</protein>
<dbReference type="OrthoDB" id="321253at2759"/>
<organism evidence="3 4">
    <name type="scientific">Halteria grandinella</name>
    <dbReference type="NCBI Taxonomy" id="5974"/>
    <lineage>
        <taxon>Eukaryota</taxon>
        <taxon>Sar</taxon>
        <taxon>Alveolata</taxon>
        <taxon>Ciliophora</taxon>
        <taxon>Intramacronucleata</taxon>
        <taxon>Spirotrichea</taxon>
        <taxon>Stichotrichia</taxon>
        <taxon>Sporadotrichida</taxon>
        <taxon>Halteriidae</taxon>
        <taxon>Halteria</taxon>
    </lineage>
</organism>
<sequence length="477" mass="51834">MSTLTKTLLLFALSLSAASAAPAGAAAGMDLDLIKNIKNYVMPTILHDINTLQLPRIEYKGGYVDNLAFQFNLASNDSVQFSFDPAQNAVVLTAQNIFGQITGNFKQRLLLISATGKFKAAFKDGGISLKVVVPLHSQLVDGKLLPKVEVTTFNIAFDTKKIVISIWGGFLADIGDLFIGLFKGTIIKSIGNGINQNVGPKLNTSIQSLILASNGVLPLYKGISMDIQFPADPLVTSQSLGLYLNATIFNASNGYRVPDSVIQDVSLNFTSSNQILIDTSRWVTDSVLDLVQQTGILDILIDQEMLGPVYGPQFLNTSFGDGVFPGLNAKYGRNQPMSLRIFTSKAPTSFFHVGQLGIETTFDIDVFVRDQLAVSIRVINADGSISVALDKGTLSFQILELYMNDAVVLSSEIGDIPIWDLKTFINFAIKLGLPYMNGFLNRGIPLPDTYFDLVRIKDASFTAMEGYVQVGIVPEFI</sequence>
<accession>A0A8J8NPW5</accession>
<evidence type="ECO:0000313" key="3">
    <source>
        <dbReference type="EMBL" id="TNV79283.1"/>
    </source>
</evidence>
<dbReference type="InterPro" id="IPR032942">
    <property type="entry name" value="BPI/LBP/Plunc"/>
</dbReference>
<dbReference type="Gene3D" id="3.15.20.10">
    <property type="entry name" value="Bactericidal permeability-increasing protein, domain 2"/>
    <property type="match status" value="1"/>
</dbReference>
<dbReference type="Gene3D" id="3.15.10.10">
    <property type="entry name" value="Bactericidal permeability-increasing protein, domain 1"/>
    <property type="match status" value="1"/>
</dbReference>
<dbReference type="PANTHER" id="PTHR10504">
    <property type="entry name" value="BACTERICIDAL PERMEABILITY-INCREASING BPI PROTEIN-RELATED"/>
    <property type="match status" value="1"/>
</dbReference>
<dbReference type="InterPro" id="IPR017943">
    <property type="entry name" value="Bactericidal_perm-incr_a/b_dom"/>
</dbReference>
<evidence type="ECO:0000313" key="4">
    <source>
        <dbReference type="Proteomes" id="UP000785679"/>
    </source>
</evidence>
<proteinExistence type="predicted"/>
<evidence type="ECO:0000256" key="1">
    <source>
        <dbReference type="SAM" id="SignalP"/>
    </source>
</evidence>